<feature type="transmembrane region" description="Helical" evidence="2">
    <location>
        <begin position="12"/>
        <end position="34"/>
    </location>
</feature>
<evidence type="ECO:0000256" key="2">
    <source>
        <dbReference type="SAM" id="Phobius"/>
    </source>
</evidence>
<keyword evidence="4" id="KW-1185">Reference proteome</keyword>
<dbReference type="Proteomes" id="UP000186336">
    <property type="component" value="Plasmid pDOK1-4-1"/>
</dbReference>
<proteinExistence type="predicted"/>
<evidence type="ECO:0000256" key="1">
    <source>
        <dbReference type="SAM" id="MobiDB-lite"/>
    </source>
</evidence>
<keyword evidence="2" id="KW-1133">Transmembrane helix</keyword>
<accession>A0A1P8N143</accession>
<reference evidence="3 4" key="1">
    <citation type="submission" date="2017-01" db="EMBL/GenBank/DDBJ databases">
        <title>Complete genome of Tateyamaria omphalii DOK1-4 isolated from seawater in Dokdo.</title>
        <authorList>
            <person name="Kim J.H."/>
            <person name="Chi W.-J."/>
        </authorList>
    </citation>
    <scope>NUCLEOTIDE SEQUENCE [LARGE SCALE GENOMIC DNA]</scope>
    <source>
        <strain evidence="3 4">DOK1-4</strain>
        <plasmid evidence="3 4">pDOK1-4-1</plasmid>
    </source>
</reference>
<dbReference type="KEGG" id="tom:BWR18_19415"/>
<dbReference type="RefSeq" id="WP_076630488.1">
    <property type="nucleotide sequence ID" value="NZ_CP019313.1"/>
</dbReference>
<keyword evidence="3" id="KW-0614">Plasmid</keyword>
<dbReference type="SUPFAM" id="SSF101898">
    <property type="entry name" value="NHL repeat"/>
    <property type="match status" value="1"/>
</dbReference>
<dbReference type="Pfam" id="PF14269">
    <property type="entry name" value="Arylsulfotran_2"/>
    <property type="match status" value="1"/>
</dbReference>
<dbReference type="OrthoDB" id="264813at2"/>
<dbReference type="PANTHER" id="PTHR35340">
    <property type="entry name" value="PQQ ENZYME REPEAT PROTEIN-RELATED"/>
    <property type="match status" value="1"/>
</dbReference>
<feature type="region of interest" description="Disordered" evidence="1">
    <location>
        <begin position="64"/>
        <end position="85"/>
    </location>
</feature>
<name>A0A1P8N143_9RHOB</name>
<dbReference type="EMBL" id="CP019313">
    <property type="protein sequence ID" value="APX14036.1"/>
    <property type="molecule type" value="Genomic_DNA"/>
</dbReference>
<keyword evidence="2" id="KW-0812">Transmembrane</keyword>
<dbReference type="PANTHER" id="PTHR35340:SF5">
    <property type="entry name" value="ASST-DOMAIN-CONTAINING PROTEIN"/>
    <property type="match status" value="1"/>
</dbReference>
<feature type="compositionally biased region" description="Basic and acidic residues" evidence="1">
    <location>
        <begin position="76"/>
        <end position="85"/>
    </location>
</feature>
<dbReference type="InterPro" id="IPR039535">
    <property type="entry name" value="ASST-like"/>
</dbReference>
<evidence type="ECO:0000313" key="4">
    <source>
        <dbReference type="Proteomes" id="UP000186336"/>
    </source>
</evidence>
<dbReference type="InterPro" id="IPR053143">
    <property type="entry name" value="Arylsulfate_ST"/>
</dbReference>
<protein>
    <recommendedName>
        <fullName evidence="5">Aryl sulfotransferase</fullName>
    </recommendedName>
</protein>
<evidence type="ECO:0008006" key="5">
    <source>
        <dbReference type="Google" id="ProtNLM"/>
    </source>
</evidence>
<geneLocation type="plasmid" evidence="3 4">
    <name>pDOK1-4-1</name>
</geneLocation>
<dbReference type="AlphaFoldDB" id="A0A1P8N143"/>
<organism evidence="3 4">
    <name type="scientific">Tateyamaria omphalii</name>
    <dbReference type="NCBI Taxonomy" id="299262"/>
    <lineage>
        <taxon>Bacteria</taxon>
        <taxon>Pseudomonadati</taxon>
        <taxon>Pseudomonadota</taxon>
        <taxon>Alphaproteobacteria</taxon>
        <taxon>Rhodobacterales</taxon>
        <taxon>Roseobacteraceae</taxon>
        <taxon>Tateyamaria</taxon>
    </lineage>
</organism>
<keyword evidence="2" id="KW-0472">Membrane</keyword>
<evidence type="ECO:0000313" key="3">
    <source>
        <dbReference type="EMBL" id="APX14036.1"/>
    </source>
</evidence>
<gene>
    <name evidence="3" type="ORF">BWR18_19415</name>
</gene>
<sequence>MKLPSSDSFARGFFIVSFALIAMVYGIVSSWWGWFPAPQIGEAHRTYLDVSQNWRNDIGLEPTRHLVAPNDTGTPEPDRGFEQRPGTERMPGYVLIAGLSDDQDTSVFAVRLMDANGDEVHRWPINYENFDPDTPPQNVMLHGMEVFEDGSVVVTFDVGNAIARVDQCGQTMWSVRGGFHHSITRDGAGGIWTWYGEDMVRLDAATGDKTFSLNLRNDIVAARDGDQRAIFDIRVRMPDTAEEQITYLHDPFHPNDVEMLRPDMADAFPMFEAGDLMFSLREPNLVAVVDPQTGILKWWQHGPWFKQHDPDFEPDGTITVFDNATGAMQSRILRIDPRDRRVTVDFAGTEDEPFYTWRRGKHQTLPNGNLLLTEAEHGRLLEVSGDGEVVWTHDMVWDEDSNLIVTEARHVSEDFFTNGLPSCNETIALGR</sequence>